<dbReference type="Proteomes" id="UP000552644">
    <property type="component" value="Unassembled WGS sequence"/>
</dbReference>
<evidence type="ECO:0000256" key="1">
    <source>
        <dbReference type="ARBA" id="ARBA00022475"/>
    </source>
</evidence>
<evidence type="ECO:0000313" key="7">
    <source>
        <dbReference type="EMBL" id="MBB4914756.1"/>
    </source>
</evidence>
<evidence type="ECO:0000313" key="8">
    <source>
        <dbReference type="Proteomes" id="UP000552644"/>
    </source>
</evidence>
<dbReference type="AlphaFoldDB" id="A0A7W7QKI7"/>
<evidence type="ECO:0000259" key="6">
    <source>
        <dbReference type="Pfam" id="PF06305"/>
    </source>
</evidence>
<evidence type="ECO:0000256" key="4">
    <source>
        <dbReference type="ARBA" id="ARBA00023136"/>
    </source>
</evidence>
<evidence type="ECO:0000256" key="2">
    <source>
        <dbReference type="ARBA" id="ARBA00022692"/>
    </source>
</evidence>
<evidence type="ECO:0000256" key="5">
    <source>
        <dbReference type="SAM" id="Phobius"/>
    </source>
</evidence>
<feature type="transmembrane region" description="Helical" evidence="5">
    <location>
        <begin position="58"/>
        <end position="75"/>
    </location>
</feature>
<dbReference type="Pfam" id="PF06305">
    <property type="entry name" value="LapA_dom"/>
    <property type="match status" value="1"/>
</dbReference>
<keyword evidence="8" id="KW-1185">Reference proteome</keyword>
<accession>A0A7W7QKI7</accession>
<proteinExistence type="predicted"/>
<dbReference type="InterPro" id="IPR010445">
    <property type="entry name" value="LapA_dom"/>
</dbReference>
<keyword evidence="4 5" id="KW-0472">Membrane</keyword>
<gene>
    <name evidence="7" type="ORF">FHS44_001828</name>
</gene>
<reference evidence="7 8" key="1">
    <citation type="submission" date="2020-08" db="EMBL/GenBank/DDBJ databases">
        <title>Genomic Encyclopedia of Type Strains, Phase III (KMG-III): the genomes of soil and plant-associated and newly described type strains.</title>
        <authorList>
            <person name="Whitman W."/>
        </authorList>
    </citation>
    <scope>NUCLEOTIDE SEQUENCE [LARGE SCALE GENOMIC DNA]</scope>
    <source>
        <strain evidence="7 8">CECT 8840</strain>
    </source>
</reference>
<evidence type="ECO:0000256" key="3">
    <source>
        <dbReference type="ARBA" id="ARBA00022989"/>
    </source>
</evidence>
<keyword evidence="1" id="KW-1003">Cell membrane</keyword>
<feature type="domain" description="Lipopolysaccharide assembly protein A" evidence="6">
    <location>
        <begin position="39"/>
        <end position="74"/>
    </location>
</feature>
<keyword evidence="3 5" id="KW-1133">Transmembrane helix</keyword>
<name>A0A7W7QKI7_9ACTN</name>
<keyword evidence="2 5" id="KW-0812">Transmembrane</keyword>
<comment type="caution">
    <text evidence="7">The sequence shown here is derived from an EMBL/GenBank/DDBJ whole genome shotgun (WGS) entry which is preliminary data.</text>
</comment>
<feature type="transmembrane region" description="Helical" evidence="5">
    <location>
        <begin position="21"/>
        <end position="38"/>
    </location>
</feature>
<protein>
    <submittedName>
        <fullName evidence="7">Putative integral membrane protein</fullName>
    </submittedName>
</protein>
<organism evidence="7 8">
    <name type="scientific">Streptosporangium saharense</name>
    <dbReference type="NCBI Taxonomy" id="1706840"/>
    <lineage>
        <taxon>Bacteria</taxon>
        <taxon>Bacillati</taxon>
        <taxon>Actinomycetota</taxon>
        <taxon>Actinomycetes</taxon>
        <taxon>Streptosporangiales</taxon>
        <taxon>Streptosporangiaceae</taxon>
        <taxon>Streptosporangium</taxon>
    </lineage>
</organism>
<dbReference type="EMBL" id="JACHJP010000001">
    <property type="protein sequence ID" value="MBB4914756.1"/>
    <property type="molecule type" value="Genomic_DNA"/>
</dbReference>
<dbReference type="RefSeq" id="WP_184713357.1">
    <property type="nucleotide sequence ID" value="NZ_JACHJP010000001.1"/>
</dbReference>
<dbReference type="GO" id="GO:0005886">
    <property type="term" value="C:plasma membrane"/>
    <property type="evidence" value="ECO:0007669"/>
    <property type="project" value="InterPro"/>
</dbReference>
<sequence length="83" mass="9420">MSSTPEGRQWSFGRWIAELPTRVWVALALLVAGVSFIAQNRVPVRIRWLAFSVTWPLWLALLVMLVVGVLIGVLGHRRSAKRR</sequence>